<keyword evidence="2" id="KW-1133">Transmembrane helix</keyword>
<comment type="caution">
    <text evidence="3">The sequence shown here is derived from an EMBL/GenBank/DDBJ whole genome shotgun (WGS) entry which is preliminary data.</text>
</comment>
<feature type="transmembrane region" description="Helical" evidence="2">
    <location>
        <begin position="101"/>
        <end position="121"/>
    </location>
</feature>
<dbReference type="Proteomes" id="UP001595851">
    <property type="component" value="Unassembled WGS sequence"/>
</dbReference>
<evidence type="ECO:0000256" key="1">
    <source>
        <dbReference type="SAM" id="Coils"/>
    </source>
</evidence>
<evidence type="ECO:0000313" key="4">
    <source>
        <dbReference type="Proteomes" id="UP001595851"/>
    </source>
</evidence>
<feature type="coiled-coil region" evidence="1">
    <location>
        <begin position="137"/>
        <end position="164"/>
    </location>
</feature>
<reference evidence="4" key="1">
    <citation type="journal article" date="2019" name="Int. J. Syst. Evol. Microbiol.">
        <title>The Global Catalogue of Microorganisms (GCM) 10K type strain sequencing project: providing services to taxonomists for standard genome sequencing and annotation.</title>
        <authorList>
            <consortium name="The Broad Institute Genomics Platform"/>
            <consortium name="The Broad Institute Genome Sequencing Center for Infectious Disease"/>
            <person name="Wu L."/>
            <person name="Ma J."/>
        </authorList>
    </citation>
    <scope>NUCLEOTIDE SEQUENCE [LARGE SCALE GENOMIC DNA]</scope>
    <source>
        <strain evidence="4">TBRC 1276</strain>
    </source>
</reference>
<dbReference type="EMBL" id="JBHSBI010000011">
    <property type="protein sequence ID" value="MFC4009976.1"/>
    <property type="molecule type" value="Genomic_DNA"/>
</dbReference>
<dbReference type="Gene3D" id="1.25.40.10">
    <property type="entry name" value="Tetratricopeptide repeat domain"/>
    <property type="match status" value="1"/>
</dbReference>
<sequence length="309" mass="32284">MSEALRVHLTVSRARSAARAGDLDRAAQLLDELDGSGKDAADVLDLRARLHAQRGELQEADRCWAAVQALAPQDAAAAAGRRTIKRITAGRRRSRPLIHPGLLGAATAAVMVAALVGWAVVVPQAEPGPPPAAAARADRRQAENDALNQRLASLEADRTAAAERQEAAAARRNREVAAIARRLAMPGVSVERRSGSVRVLFKAGLFPHSAEISGRGAGLLRKLGRRIAGLDVTTTVVGHVVAVPGGRTDGGSVVALGRALVAARYLAEGGELALTSFSLLSANQSDGPFPDPRRNRTVTLLVAPRDSPG</sequence>
<evidence type="ECO:0000313" key="3">
    <source>
        <dbReference type="EMBL" id="MFC4009976.1"/>
    </source>
</evidence>
<accession>A0ABV8G7K4</accession>
<keyword evidence="2" id="KW-0812">Transmembrane</keyword>
<gene>
    <name evidence="3" type="ORF">ACFOY2_22295</name>
</gene>
<dbReference type="SUPFAM" id="SSF48452">
    <property type="entry name" value="TPR-like"/>
    <property type="match status" value="1"/>
</dbReference>
<keyword evidence="4" id="KW-1185">Reference proteome</keyword>
<evidence type="ECO:0008006" key="5">
    <source>
        <dbReference type="Google" id="ProtNLM"/>
    </source>
</evidence>
<name>A0ABV8G7K4_9ACTN</name>
<keyword evidence="1" id="KW-0175">Coiled coil</keyword>
<proteinExistence type="predicted"/>
<dbReference type="InterPro" id="IPR011990">
    <property type="entry name" value="TPR-like_helical_dom_sf"/>
</dbReference>
<dbReference type="RefSeq" id="WP_379530001.1">
    <property type="nucleotide sequence ID" value="NZ_JBHSBI010000011.1"/>
</dbReference>
<protein>
    <recommendedName>
        <fullName evidence="5">OmpA-like domain-containing protein</fullName>
    </recommendedName>
</protein>
<organism evidence="3 4">
    <name type="scientific">Nonomuraea purpurea</name>
    <dbReference type="NCBI Taxonomy" id="1849276"/>
    <lineage>
        <taxon>Bacteria</taxon>
        <taxon>Bacillati</taxon>
        <taxon>Actinomycetota</taxon>
        <taxon>Actinomycetes</taxon>
        <taxon>Streptosporangiales</taxon>
        <taxon>Streptosporangiaceae</taxon>
        <taxon>Nonomuraea</taxon>
    </lineage>
</organism>
<evidence type="ECO:0000256" key="2">
    <source>
        <dbReference type="SAM" id="Phobius"/>
    </source>
</evidence>
<keyword evidence="2" id="KW-0472">Membrane</keyword>